<dbReference type="EMBL" id="NHYD01002728">
    <property type="protein sequence ID" value="PPQ85339.1"/>
    <property type="molecule type" value="Genomic_DNA"/>
</dbReference>
<evidence type="ECO:0000256" key="1">
    <source>
        <dbReference type="SAM" id="SignalP"/>
    </source>
</evidence>
<feature type="signal peptide" evidence="1">
    <location>
        <begin position="1"/>
        <end position="30"/>
    </location>
</feature>
<dbReference type="Proteomes" id="UP000283269">
    <property type="component" value="Unassembled WGS sequence"/>
</dbReference>
<comment type="caution">
    <text evidence="2">The sequence shown here is derived from an EMBL/GenBank/DDBJ whole genome shotgun (WGS) entry which is preliminary data.</text>
</comment>
<name>A0A409X3L4_PSICY</name>
<dbReference type="InParanoid" id="A0A409X3L4"/>
<dbReference type="AlphaFoldDB" id="A0A409X3L4"/>
<protein>
    <submittedName>
        <fullName evidence="2">Uncharacterized protein</fullName>
    </submittedName>
</protein>
<sequence>MLRMQCFNFSGTSFLGAFSLLVLVSPRAAAATVLGTINKSGCTSRGAGASAFHNYSSACANDADAFEEDAERLIAEGEAVISLVRGMPAVVVACGVDVVADGWGSSEFLFLLKVVDRKNRNSIHPYKSTQLQCQHQNRYVEPHTRTLAMHSSNCFQEYLPSVPLTDTRLQTDAESLAAQAASFLLVGGLVTKEICEDVAERELGREQKKKT</sequence>
<evidence type="ECO:0000313" key="3">
    <source>
        <dbReference type="Proteomes" id="UP000283269"/>
    </source>
</evidence>
<keyword evidence="1" id="KW-0732">Signal</keyword>
<gene>
    <name evidence="2" type="ORF">CVT25_000728</name>
</gene>
<evidence type="ECO:0000313" key="2">
    <source>
        <dbReference type="EMBL" id="PPQ85339.1"/>
    </source>
</evidence>
<reference evidence="2 3" key="1">
    <citation type="journal article" date="2018" name="Evol. Lett.">
        <title>Horizontal gene cluster transfer increased hallucinogenic mushroom diversity.</title>
        <authorList>
            <person name="Reynolds H.T."/>
            <person name="Vijayakumar V."/>
            <person name="Gluck-Thaler E."/>
            <person name="Korotkin H.B."/>
            <person name="Matheny P.B."/>
            <person name="Slot J.C."/>
        </authorList>
    </citation>
    <scope>NUCLEOTIDE SEQUENCE [LARGE SCALE GENOMIC DNA]</scope>
    <source>
        <strain evidence="2 3">2631</strain>
    </source>
</reference>
<proteinExistence type="predicted"/>
<feature type="chain" id="PRO_5019364273" evidence="1">
    <location>
        <begin position="31"/>
        <end position="211"/>
    </location>
</feature>
<organism evidence="2 3">
    <name type="scientific">Psilocybe cyanescens</name>
    <dbReference type="NCBI Taxonomy" id="93625"/>
    <lineage>
        <taxon>Eukaryota</taxon>
        <taxon>Fungi</taxon>
        <taxon>Dikarya</taxon>
        <taxon>Basidiomycota</taxon>
        <taxon>Agaricomycotina</taxon>
        <taxon>Agaricomycetes</taxon>
        <taxon>Agaricomycetidae</taxon>
        <taxon>Agaricales</taxon>
        <taxon>Agaricineae</taxon>
        <taxon>Strophariaceae</taxon>
        <taxon>Psilocybe</taxon>
    </lineage>
</organism>
<accession>A0A409X3L4</accession>
<keyword evidence="3" id="KW-1185">Reference proteome</keyword>